<feature type="compositionally biased region" description="Basic and acidic residues" evidence="11">
    <location>
        <begin position="1032"/>
        <end position="1053"/>
    </location>
</feature>
<dbReference type="FunFam" id="3.40.50.300:FF:000079">
    <property type="entry name" value="probable ATP-dependent RNA helicase DDX17"/>
    <property type="match status" value="1"/>
</dbReference>
<feature type="domain" description="Helicase ATP-binding" evidence="12">
    <location>
        <begin position="515"/>
        <end position="693"/>
    </location>
</feature>
<feature type="region of interest" description="Disordered" evidence="11">
    <location>
        <begin position="1"/>
        <end position="201"/>
    </location>
</feature>
<feature type="compositionally biased region" description="Acidic residues" evidence="11">
    <location>
        <begin position="313"/>
        <end position="322"/>
    </location>
</feature>
<keyword evidence="3" id="KW-0547">Nucleotide-binding</keyword>
<dbReference type="SMART" id="SM00487">
    <property type="entry name" value="DEXDc"/>
    <property type="match status" value="1"/>
</dbReference>
<evidence type="ECO:0000256" key="2">
    <source>
        <dbReference type="ARBA" id="ARBA00012552"/>
    </source>
</evidence>
<dbReference type="InterPro" id="IPR014014">
    <property type="entry name" value="RNA_helicase_DEAD_Q_motif"/>
</dbReference>
<feature type="compositionally biased region" description="Basic and acidic residues" evidence="11">
    <location>
        <begin position="103"/>
        <end position="122"/>
    </location>
</feature>
<dbReference type="InterPro" id="IPR000629">
    <property type="entry name" value="RNA-helicase_DEAD-box_CS"/>
</dbReference>
<dbReference type="PROSITE" id="PS51194">
    <property type="entry name" value="HELICASE_CTER"/>
    <property type="match status" value="1"/>
</dbReference>
<feature type="compositionally biased region" description="Low complexity" evidence="11">
    <location>
        <begin position="225"/>
        <end position="251"/>
    </location>
</feature>
<feature type="region of interest" description="Disordered" evidence="11">
    <location>
        <begin position="961"/>
        <end position="999"/>
    </location>
</feature>
<evidence type="ECO:0000313" key="15">
    <source>
        <dbReference type="EMBL" id="SPO21703.1"/>
    </source>
</evidence>
<organism evidence="15 16">
    <name type="scientific">Ustilago trichophora</name>
    <dbReference type="NCBI Taxonomy" id="86804"/>
    <lineage>
        <taxon>Eukaryota</taxon>
        <taxon>Fungi</taxon>
        <taxon>Dikarya</taxon>
        <taxon>Basidiomycota</taxon>
        <taxon>Ustilaginomycotina</taxon>
        <taxon>Ustilaginomycetes</taxon>
        <taxon>Ustilaginales</taxon>
        <taxon>Ustilaginaceae</taxon>
        <taxon>Ustilago</taxon>
    </lineage>
</organism>
<feature type="compositionally biased region" description="Pro residues" evidence="11">
    <location>
        <begin position="153"/>
        <end position="186"/>
    </location>
</feature>
<feature type="short sequence motif" description="Q motif" evidence="10">
    <location>
        <begin position="484"/>
        <end position="512"/>
    </location>
</feature>
<dbReference type="Proteomes" id="UP000324022">
    <property type="component" value="Unassembled WGS sequence"/>
</dbReference>
<evidence type="ECO:0000256" key="7">
    <source>
        <dbReference type="ARBA" id="ARBA00023187"/>
    </source>
</evidence>
<dbReference type="GO" id="GO:0003724">
    <property type="term" value="F:RNA helicase activity"/>
    <property type="evidence" value="ECO:0007669"/>
    <property type="project" value="UniProtKB-EC"/>
</dbReference>
<feature type="compositionally biased region" description="Low complexity" evidence="11">
    <location>
        <begin position="920"/>
        <end position="932"/>
    </location>
</feature>
<comment type="similarity">
    <text evidence="9">Belongs to the DEAD box helicase family. DDX46/PRP5 subfamily.</text>
</comment>
<name>A0A5C3DTC3_9BASI</name>
<comment type="subcellular location">
    <subcellularLocation>
        <location evidence="1">Nucleus</location>
    </subcellularLocation>
</comment>
<dbReference type="PANTHER" id="PTHR47958">
    <property type="entry name" value="ATP-DEPENDENT RNA HELICASE DBP3"/>
    <property type="match status" value="1"/>
</dbReference>
<keyword evidence="7" id="KW-0507">mRNA processing</keyword>
<feature type="compositionally biased region" description="Basic and acidic residues" evidence="11">
    <location>
        <begin position="985"/>
        <end position="997"/>
    </location>
</feature>
<evidence type="ECO:0000256" key="6">
    <source>
        <dbReference type="ARBA" id="ARBA00022840"/>
    </source>
</evidence>
<dbReference type="CDD" id="cd17953">
    <property type="entry name" value="DEADc_DDX46"/>
    <property type="match status" value="1"/>
</dbReference>
<feature type="compositionally biased region" description="Basic and acidic residues" evidence="11">
    <location>
        <begin position="192"/>
        <end position="201"/>
    </location>
</feature>
<keyword evidence="7" id="KW-0508">mRNA splicing</keyword>
<dbReference type="SMART" id="SM00490">
    <property type="entry name" value="HELICc"/>
    <property type="match status" value="1"/>
</dbReference>
<feature type="region of interest" description="Disordered" evidence="11">
    <location>
        <begin position="909"/>
        <end position="946"/>
    </location>
</feature>
<feature type="region of interest" description="Disordered" evidence="11">
    <location>
        <begin position="1030"/>
        <end position="1053"/>
    </location>
</feature>
<dbReference type="EC" id="3.6.4.13" evidence="2"/>
<evidence type="ECO:0000256" key="9">
    <source>
        <dbReference type="ARBA" id="ARBA00038511"/>
    </source>
</evidence>
<feature type="compositionally biased region" description="Pro residues" evidence="11">
    <location>
        <begin position="124"/>
        <end position="135"/>
    </location>
</feature>
<feature type="compositionally biased region" description="Acidic residues" evidence="11">
    <location>
        <begin position="394"/>
        <end position="407"/>
    </location>
</feature>
<dbReference type="Pfam" id="PF00271">
    <property type="entry name" value="Helicase_C"/>
    <property type="match status" value="1"/>
</dbReference>
<feature type="compositionally biased region" description="Basic and acidic residues" evidence="11">
    <location>
        <begin position="71"/>
        <end position="92"/>
    </location>
</feature>
<evidence type="ECO:0000259" key="14">
    <source>
        <dbReference type="PROSITE" id="PS51195"/>
    </source>
</evidence>
<feature type="compositionally biased region" description="Low complexity" evidence="11">
    <location>
        <begin position="973"/>
        <end position="984"/>
    </location>
</feature>
<evidence type="ECO:0000259" key="12">
    <source>
        <dbReference type="PROSITE" id="PS51192"/>
    </source>
</evidence>
<dbReference type="PROSITE" id="PS51195">
    <property type="entry name" value="Q_MOTIF"/>
    <property type="match status" value="1"/>
</dbReference>
<dbReference type="GO" id="GO:0008380">
    <property type="term" value="P:RNA splicing"/>
    <property type="evidence" value="ECO:0007669"/>
    <property type="project" value="UniProtKB-KW"/>
</dbReference>
<dbReference type="OrthoDB" id="196131at2759"/>
<evidence type="ECO:0000256" key="5">
    <source>
        <dbReference type="ARBA" id="ARBA00022806"/>
    </source>
</evidence>
<dbReference type="EMBL" id="OOIN01000003">
    <property type="protein sequence ID" value="SPO21703.1"/>
    <property type="molecule type" value="Genomic_DNA"/>
</dbReference>
<keyword evidence="4" id="KW-0378">Hydrolase</keyword>
<evidence type="ECO:0000256" key="11">
    <source>
        <dbReference type="SAM" id="MobiDB-lite"/>
    </source>
</evidence>
<proteinExistence type="inferred from homology"/>
<gene>
    <name evidence="15" type="ORF">UTRI_01186_B</name>
</gene>
<dbReference type="PROSITE" id="PS00039">
    <property type="entry name" value="DEAD_ATP_HELICASE"/>
    <property type="match status" value="1"/>
</dbReference>
<feature type="compositionally biased region" description="Polar residues" evidence="11">
    <location>
        <begin position="934"/>
        <end position="946"/>
    </location>
</feature>
<keyword evidence="8" id="KW-0539">Nucleus</keyword>
<sequence>MAGYDDRQDYRRSASSSSSHHRSRTSKHDSSSSYRSHGHEPTRRRSRSPSSYHHSSSRSHRDHPNVPFLNEADHDRRHDRPREREWDRRSYDSRSGAAAGPSHNDRYAHDSVQRGGRRRWDEPAPAPSPPGPPAFPHQEAVRMAAPNVLPSRPVRPPGAAPGPPPALPPPGPPPSVSTPAGPPPSAPISAEEQAKLAKKARLEAWRKEQAAKKALEEAKLRAQSIASAVAPAAQRQETSSSSSTGQTAPTSINATGLRTLSLRTDPSRVNAQNRSRSMMEDASEPTTRKHINRFDDLPPLEPTVPSSLKGSFDDDDDDDDDQPPQPDNSSAPRGSNPDMDVDQEEEDPLDAFMSTVKSQVAQVNADDRRKAGISGEASSGKSKSKAVILGHDDSDGEVDDHDQESDELDRVVATEDLLALAAKKVKKKELATVDHASVDYEPFRKVFYHPPAEIQDMSEELANQIRLEMDAITVRGKDCPKPLTKWSHCGLPASCLDVIKRLGYAAPTPIQTQAIPAIMSGRDIIGVAKTGSGKTMAFLLPMFRHIKDQRPVETAEGPVGIIMTPTRELAVQIYREMRPFIKALGLRAACVYGGAPISEQIAEMKKTADIVVATPGRLIDLLTANSGRVTNLRRVTYLVLDEADRMFDMGFEPQVMKIVNNIRPDRQTVLFSATFPKQMESLARKVLKNKPLEITVGGRSVVAAEIEQIVEVRPENSKFHRLLEILGELYNREKDARTLIFVDRQEAADDLLKDLIRKGYVTMSLHGGKDQVDRDETISDFKAGNVPIVTATSVAARGLDVKQLKLVINYDVPNHMEDYVHRAGRTGRAGQKGTCITFITPEQDRYARDIIAALKASSAYVPPELASMAEAFKEKLAAGKAKAAGSGFGGKGLDRLETDREKVLKAQKSAYGEADEDSKAANAGESGDAAAGKSGTQAGAASSEDQLSKIQGMKIEIMHGAAPESVRDNKTVSASDEASAAAAKTKADQEQEAREAAQLKAQEAALEAAKAHGADTTKLAAVLENIRKQANARKEAAKNSETDKHKDRKARDPDATDYHAIVPINDFPQRARWRVTNKETMSHLIESTGASITNKGVFYKEGTEPQPGEPPKLQLLIESNNKSMVEDAVREIQRLLVEATQAVLEAEARNTGSSGRYTVV</sequence>
<protein>
    <recommendedName>
        <fullName evidence="2">RNA helicase</fullName>
        <ecNumber evidence="2">3.6.4.13</ecNumber>
    </recommendedName>
</protein>
<dbReference type="PROSITE" id="PS51192">
    <property type="entry name" value="HELICASE_ATP_BIND_1"/>
    <property type="match status" value="1"/>
</dbReference>
<dbReference type="InterPro" id="IPR011545">
    <property type="entry name" value="DEAD/DEAH_box_helicase_dom"/>
</dbReference>
<dbReference type="CDD" id="cd18787">
    <property type="entry name" value="SF2_C_DEAD"/>
    <property type="match status" value="1"/>
</dbReference>
<reference evidence="15 16" key="1">
    <citation type="submission" date="2018-03" db="EMBL/GenBank/DDBJ databases">
        <authorList>
            <person name="Guldener U."/>
        </authorList>
    </citation>
    <scope>NUCLEOTIDE SEQUENCE [LARGE SCALE GENOMIC DNA]</scope>
    <source>
        <strain evidence="15 16">NBRC100155</strain>
    </source>
</reference>
<feature type="domain" description="DEAD-box RNA helicase Q" evidence="14">
    <location>
        <begin position="484"/>
        <end position="512"/>
    </location>
</feature>
<accession>A0A5C3DTC3</accession>
<feature type="region of interest" description="Disordered" evidence="11">
    <location>
        <begin position="225"/>
        <end position="407"/>
    </location>
</feature>
<keyword evidence="6" id="KW-0067">ATP-binding</keyword>
<evidence type="ECO:0000313" key="16">
    <source>
        <dbReference type="Proteomes" id="UP000324022"/>
    </source>
</evidence>
<dbReference type="InterPro" id="IPR027417">
    <property type="entry name" value="P-loop_NTPase"/>
</dbReference>
<dbReference type="GO" id="GO:0003676">
    <property type="term" value="F:nucleic acid binding"/>
    <property type="evidence" value="ECO:0007669"/>
    <property type="project" value="InterPro"/>
</dbReference>
<keyword evidence="5 15" id="KW-0347">Helicase</keyword>
<dbReference type="GO" id="GO:0016787">
    <property type="term" value="F:hydrolase activity"/>
    <property type="evidence" value="ECO:0007669"/>
    <property type="project" value="UniProtKB-KW"/>
</dbReference>
<evidence type="ECO:0000256" key="3">
    <source>
        <dbReference type="ARBA" id="ARBA00022741"/>
    </source>
</evidence>
<evidence type="ECO:0000256" key="1">
    <source>
        <dbReference type="ARBA" id="ARBA00004123"/>
    </source>
</evidence>
<dbReference type="InterPro" id="IPR001650">
    <property type="entry name" value="Helicase_C-like"/>
</dbReference>
<dbReference type="GO" id="GO:0005524">
    <property type="term" value="F:ATP binding"/>
    <property type="evidence" value="ECO:0007669"/>
    <property type="project" value="UniProtKB-KW"/>
</dbReference>
<dbReference type="AlphaFoldDB" id="A0A5C3DTC3"/>
<feature type="compositionally biased region" description="Basic and acidic residues" evidence="11">
    <location>
        <begin position="1"/>
        <end position="12"/>
    </location>
</feature>
<dbReference type="Gene3D" id="3.40.50.300">
    <property type="entry name" value="P-loop containing nucleotide triphosphate hydrolases"/>
    <property type="match status" value="2"/>
</dbReference>
<keyword evidence="16" id="KW-1185">Reference proteome</keyword>
<feature type="compositionally biased region" description="Low complexity" evidence="11">
    <location>
        <begin position="372"/>
        <end position="381"/>
    </location>
</feature>
<feature type="compositionally biased region" description="Acidic residues" evidence="11">
    <location>
        <begin position="339"/>
        <end position="349"/>
    </location>
</feature>
<dbReference type="Pfam" id="PF23469">
    <property type="entry name" value="KH_12"/>
    <property type="match status" value="1"/>
</dbReference>
<feature type="compositionally biased region" description="Polar residues" evidence="11">
    <location>
        <begin position="252"/>
        <end position="276"/>
    </location>
</feature>
<dbReference type="InterPro" id="IPR056149">
    <property type="entry name" value="PRP5/DDX46/KHDC4_KH"/>
</dbReference>
<dbReference type="SUPFAM" id="SSF52540">
    <property type="entry name" value="P-loop containing nucleoside triphosphate hydrolases"/>
    <property type="match status" value="2"/>
</dbReference>
<evidence type="ECO:0000256" key="4">
    <source>
        <dbReference type="ARBA" id="ARBA00022801"/>
    </source>
</evidence>
<dbReference type="GO" id="GO:0005634">
    <property type="term" value="C:nucleus"/>
    <property type="evidence" value="ECO:0007669"/>
    <property type="project" value="UniProtKB-SubCell"/>
</dbReference>
<dbReference type="Pfam" id="PF00270">
    <property type="entry name" value="DEAD"/>
    <property type="match status" value="1"/>
</dbReference>
<dbReference type="CDD" id="cd22474">
    <property type="entry name" value="KH-I_PRP5_like"/>
    <property type="match status" value="1"/>
</dbReference>
<evidence type="ECO:0000256" key="8">
    <source>
        <dbReference type="ARBA" id="ARBA00023242"/>
    </source>
</evidence>
<evidence type="ECO:0000256" key="10">
    <source>
        <dbReference type="PROSITE-ProRule" id="PRU00552"/>
    </source>
</evidence>
<feature type="domain" description="Helicase C-terminal" evidence="13">
    <location>
        <begin position="721"/>
        <end position="869"/>
    </location>
</feature>
<dbReference type="InterPro" id="IPR014001">
    <property type="entry name" value="Helicase_ATP-bd"/>
</dbReference>
<evidence type="ECO:0000259" key="13">
    <source>
        <dbReference type="PROSITE" id="PS51194"/>
    </source>
</evidence>